<feature type="transmembrane region" description="Helical" evidence="1">
    <location>
        <begin position="86"/>
        <end position="104"/>
    </location>
</feature>
<reference evidence="2 3" key="1">
    <citation type="submission" date="2017-02" db="EMBL/GenBank/DDBJ databases">
        <authorList>
            <person name="Peterson S.W."/>
        </authorList>
    </citation>
    <scope>NUCLEOTIDE SEQUENCE [LARGE SCALE GENOMIC DNA]</scope>
    <source>
        <strain evidence="2 3">CIP104813</strain>
    </source>
</reference>
<feature type="transmembrane region" description="Helical" evidence="1">
    <location>
        <begin position="6"/>
        <end position="24"/>
    </location>
</feature>
<feature type="transmembrane region" description="Helical" evidence="1">
    <location>
        <begin position="36"/>
        <end position="55"/>
    </location>
</feature>
<keyword evidence="1" id="KW-0812">Transmembrane</keyword>
<gene>
    <name evidence="2" type="ORF">FM110_06220</name>
</gene>
<name>A0A1X6WZ69_9MICO</name>
<dbReference type="EMBL" id="FWFG01000054">
    <property type="protein sequence ID" value="SLM91167.1"/>
    <property type="molecule type" value="Genomic_DNA"/>
</dbReference>
<dbReference type="RefSeq" id="WP_087103681.1">
    <property type="nucleotide sequence ID" value="NZ_FWFG01000054.1"/>
</dbReference>
<evidence type="ECO:0000313" key="3">
    <source>
        <dbReference type="Proteomes" id="UP000195981"/>
    </source>
</evidence>
<protein>
    <submittedName>
        <fullName evidence="2">Putative membrane protein</fullName>
    </submittedName>
</protein>
<dbReference type="Pfam" id="PF05437">
    <property type="entry name" value="AzlD"/>
    <property type="match status" value="1"/>
</dbReference>
<keyword evidence="1" id="KW-0472">Membrane</keyword>
<evidence type="ECO:0000256" key="1">
    <source>
        <dbReference type="SAM" id="Phobius"/>
    </source>
</evidence>
<evidence type="ECO:0000313" key="2">
    <source>
        <dbReference type="EMBL" id="SLM91167.1"/>
    </source>
</evidence>
<keyword evidence="1" id="KW-1133">Transmembrane helix</keyword>
<dbReference type="Proteomes" id="UP000195981">
    <property type="component" value="Unassembled WGS sequence"/>
</dbReference>
<dbReference type="InterPro" id="IPR008407">
    <property type="entry name" value="Brnchd-chn_aa_trnsp_AzlD"/>
</dbReference>
<proteinExistence type="predicted"/>
<keyword evidence="3" id="KW-1185">Reference proteome</keyword>
<feature type="transmembrane region" description="Helical" evidence="1">
    <location>
        <begin position="61"/>
        <end position="81"/>
    </location>
</feature>
<dbReference type="AlphaFoldDB" id="A0A1X6WZ69"/>
<accession>A0A1X6WZ69</accession>
<sequence>MTATVLWIAVIVASLASVALKWLGYQVPPQLLERPVIARVTGLLPIALLGALLATQTLTSGQAIVLDARVLGVAVAALLLWRRAPFLLVVIAGAAVTALLRLAGMP</sequence>
<organism evidence="2 3">
    <name type="scientific">Brachybacterium nesterenkovii</name>
    <dbReference type="NCBI Taxonomy" id="47847"/>
    <lineage>
        <taxon>Bacteria</taxon>
        <taxon>Bacillati</taxon>
        <taxon>Actinomycetota</taxon>
        <taxon>Actinomycetes</taxon>
        <taxon>Micrococcales</taxon>
        <taxon>Dermabacteraceae</taxon>
        <taxon>Brachybacterium</taxon>
    </lineage>
</organism>